<accession>A0A2J0LSN3</accession>
<evidence type="ECO:0000313" key="1">
    <source>
        <dbReference type="EMBL" id="PIW66827.1"/>
    </source>
</evidence>
<name>A0A2J0LSN3_9BACT</name>
<comment type="caution">
    <text evidence="1">The sequence shown here is derived from an EMBL/GenBank/DDBJ whole genome shotgun (WGS) entry which is preliminary data.</text>
</comment>
<proteinExistence type="predicted"/>
<reference evidence="1 2" key="1">
    <citation type="submission" date="2017-09" db="EMBL/GenBank/DDBJ databases">
        <title>Depth-based differentiation of microbial function through sediment-hosted aquifers and enrichment of novel symbionts in the deep terrestrial subsurface.</title>
        <authorList>
            <person name="Probst A.J."/>
            <person name="Ladd B."/>
            <person name="Jarett J.K."/>
            <person name="Geller-Mcgrath D.E."/>
            <person name="Sieber C.M."/>
            <person name="Emerson J.B."/>
            <person name="Anantharaman K."/>
            <person name="Thomas B.C."/>
            <person name="Malmstrom R."/>
            <person name="Stieglmeier M."/>
            <person name="Klingl A."/>
            <person name="Woyke T."/>
            <person name="Ryan C.M."/>
            <person name="Banfield J.F."/>
        </authorList>
    </citation>
    <scope>NUCLEOTIDE SEQUENCE [LARGE SCALE GENOMIC DNA]</scope>
    <source>
        <strain evidence="1">CG12_big_fil_rev_8_21_14_0_65_43_15</strain>
    </source>
</reference>
<evidence type="ECO:0008006" key="3">
    <source>
        <dbReference type="Google" id="ProtNLM"/>
    </source>
</evidence>
<organism evidence="1 2">
    <name type="scientific">Candidatus Taenaricola geysiri</name>
    <dbReference type="NCBI Taxonomy" id="1974752"/>
    <lineage>
        <taxon>Bacteria</taxon>
        <taxon>Pseudomonadati</taxon>
        <taxon>Candidatus Omnitrophota</taxon>
        <taxon>Candidatus Taenaricola</taxon>
    </lineage>
</organism>
<dbReference type="EMBL" id="PFGP01000027">
    <property type="protein sequence ID" value="PIW66827.1"/>
    <property type="molecule type" value="Genomic_DNA"/>
</dbReference>
<dbReference type="AlphaFoldDB" id="A0A2J0LSN3"/>
<protein>
    <recommendedName>
        <fullName evidence="3">ArsR family transcriptional regulator</fullName>
    </recommendedName>
</protein>
<dbReference type="Proteomes" id="UP000231267">
    <property type="component" value="Unassembled WGS sequence"/>
</dbReference>
<gene>
    <name evidence="1" type="ORF">COW11_01320</name>
</gene>
<sequence>MKIKELIKSDARKKVVHFFNANPSSIDTLKGITTWTGLDSASAIKALEELVKAGILIPHRVSSTVGYAYAPPKKIARDIKKYFQAHSQKV</sequence>
<evidence type="ECO:0000313" key="2">
    <source>
        <dbReference type="Proteomes" id="UP000231267"/>
    </source>
</evidence>